<proteinExistence type="predicted"/>
<feature type="region of interest" description="Disordered" evidence="1">
    <location>
        <begin position="165"/>
        <end position="192"/>
    </location>
</feature>
<feature type="compositionally biased region" description="Basic and acidic residues" evidence="1">
    <location>
        <begin position="165"/>
        <end position="176"/>
    </location>
</feature>
<dbReference type="EMBL" id="CP042191">
    <property type="protein sequence ID" value="QDS72216.1"/>
    <property type="molecule type" value="Genomic_DNA"/>
</dbReference>
<reference evidence="2 3" key="1">
    <citation type="submission" date="2019-07" db="EMBL/GenBank/DDBJ databases">
        <title>Finished genome of Venturia effusa.</title>
        <authorList>
            <person name="Young C.A."/>
            <person name="Cox M.P."/>
            <person name="Ganley A.R.D."/>
            <person name="David W.J."/>
        </authorList>
    </citation>
    <scope>NUCLEOTIDE SEQUENCE [LARGE SCALE GENOMIC DNA]</scope>
    <source>
        <strain evidence="3">albino</strain>
    </source>
</reference>
<keyword evidence="3" id="KW-1185">Reference proteome</keyword>
<dbReference type="Proteomes" id="UP000316270">
    <property type="component" value="Chromosome 7"/>
</dbReference>
<evidence type="ECO:0000256" key="1">
    <source>
        <dbReference type="SAM" id="MobiDB-lite"/>
    </source>
</evidence>
<evidence type="ECO:0000313" key="2">
    <source>
        <dbReference type="EMBL" id="QDS72216.1"/>
    </source>
</evidence>
<protein>
    <submittedName>
        <fullName evidence="2">Uncharacterized protein</fullName>
    </submittedName>
</protein>
<dbReference type="OrthoDB" id="2253354at2759"/>
<organism evidence="2 3">
    <name type="scientific">Venturia effusa</name>
    <dbReference type="NCBI Taxonomy" id="50376"/>
    <lineage>
        <taxon>Eukaryota</taxon>
        <taxon>Fungi</taxon>
        <taxon>Dikarya</taxon>
        <taxon>Ascomycota</taxon>
        <taxon>Pezizomycotina</taxon>
        <taxon>Dothideomycetes</taxon>
        <taxon>Pleosporomycetidae</taxon>
        <taxon>Venturiales</taxon>
        <taxon>Venturiaceae</taxon>
        <taxon>Venturia</taxon>
    </lineage>
</organism>
<gene>
    <name evidence="2" type="ORF">FKW77_005386</name>
</gene>
<name>A0A517L9A7_9PEZI</name>
<evidence type="ECO:0000313" key="3">
    <source>
        <dbReference type="Proteomes" id="UP000316270"/>
    </source>
</evidence>
<sequence>MSKTLFQLPVALRPLLYTARRHATTDSLPRVAQPSTWTSLIPKAFRRHPNAPTEPLRTSKWRWFITHPATPVLALSLLVGSQAINTLALKNEMLAYTRATEGKLALLREVIERVKKGEELDVDEVLGTGKVTDEGEWFDVLKEIEAEQRIQSRNERRRERLKKLAEEEDVLSKSTEETAQTNPQAKAKPMFM</sequence>
<dbReference type="Pfam" id="PF17254">
    <property type="entry name" value="DUF5321"/>
    <property type="match status" value="1"/>
</dbReference>
<dbReference type="InterPro" id="IPR035213">
    <property type="entry name" value="DUF5321"/>
</dbReference>
<accession>A0A517L9A7</accession>
<dbReference type="AlphaFoldDB" id="A0A517L9A7"/>